<evidence type="ECO:0000256" key="4">
    <source>
        <dbReference type="SAM" id="MobiDB-lite"/>
    </source>
</evidence>
<proteinExistence type="inferred from homology"/>
<keyword evidence="3" id="KW-0539">Nucleus</keyword>
<feature type="compositionally biased region" description="Low complexity" evidence="4">
    <location>
        <begin position="160"/>
        <end position="169"/>
    </location>
</feature>
<evidence type="ECO:0000313" key="5">
    <source>
        <dbReference type="EMBL" id="KAG2445973.1"/>
    </source>
</evidence>
<sequence length="181" mass="18832">MATISATPQATEDYKRLQQIEQKVISCIQIAAQVTDHFSRIGRTSELAGPVQQLCANYMCTIAEALQLVKDGAEASTADHRLELHAYHALARAHINTEKLQVMRMHLQEMQAELEAAGVWDPATANGSGAAAAGGPVAEAGRAAGALDAGMEPDATIGSQPGQVGQTGQAQGGSGPVAMEE</sequence>
<evidence type="ECO:0000256" key="2">
    <source>
        <dbReference type="ARBA" id="ARBA00008186"/>
    </source>
</evidence>
<dbReference type="EMBL" id="JAEHOC010000001">
    <property type="protein sequence ID" value="KAG2445973.1"/>
    <property type="molecule type" value="Genomic_DNA"/>
</dbReference>
<comment type="similarity">
    <text evidence="2">Belongs to the Mediator complex subunit 11 family.</text>
</comment>
<evidence type="ECO:0000313" key="6">
    <source>
        <dbReference type="Proteomes" id="UP000650467"/>
    </source>
</evidence>
<dbReference type="GO" id="GO:0016592">
    <property type="term" value="C:mediator complex"/>
    <property type="evidence" value="ECO:0007669"/>
    <property type="project" value="InterPro"/>
</dbReference>
<dbReference type="GO" id="GO:0003712">
    <property type="term" value="F:transcription coregulator activity"/>
    <property type="evidence" value="ECO:0007669"/>
    <property type="project" value="InterPro"/>
</dbReference>
<dbReference type="PANTHER" id="PTHR22890">
    <property type="entry name" value="MEDIATOR OF RNA POLYMERASE II TRANSCRIPTION SUBUNIT 11"/>
    <property type="match status" value="1"/>
</dbReference>
<evidence type="ECO:0000256" key="1">
    <source>
        <dbReference type="ARBA" id="ARBA00004123"/>
    </source>
</evidence>
<dbReference type="OrthoDB" id="535764at2759"/>
<accession>A0A836B332</accession>
<protein>
    <recommendedName>
        <fullName evidence="7">Mediator of RNA polymerase II transcription subunit 11</fullName>
    </recommendedName>
</protein>
<evidence type="ECO:0000256" key="3">
    <source>
        <dbReference type="ARBA" id="ARBA00023242"/>
    </source>
</evidence>
<evidence type="ECO:0008006" key="7">
    <source>
        <dbReference type="Google" id="ProtNLM"/>
    </source>
</evidence>
<name>A0A836B332_CHLIN</name>
<feature type="region of interest" description="Disordered" evidence="4">
    <location>
        <begin position="144"/>
        <end position="181"/>
    </location>
</feature>
<gene>
    <name evidence="5" type="ORF">HXX76_000576</name>
</gene>
<organism evidence="5 6">
    <name type="scientific">Chlamydomonas incerta</name>
    <dbReference type="NCBI Taxonomy" id="51695"/>
    <lineage>
        <taxon>Eukaryota</taxon>
        <taxon>Viridiplantae</taxon>
        <taxon>Chlorophyta</taxon>
        <taxon>core chlorophytes</taxon>
        <taxon>Chlorophyceae</taxon>
        <taxon>CS clade</taxon>
        <taxon>Chlamydomonadales</taxon>
        <taxon>Chlamydomonadaceae</taxon>
        <taxon>Chlamydomonas</taxon>
    </lineage>
</organism>
<comment type="subcellular location">
    <subcellularLocation>
        <location evidence="1">Nucleus</location>
    </subcellularLocation>
</comment>
<dbReference type="AlphaFoldDB" id="A0A836B332"/>
<dbReference type="Proteomes" id="UP000650467">
    <property type="component" value="Unassembled WGS sequence"/>
</dbReference>
<comment type="caution">
    <text evidence="5">The sequence shown here is derived from an EMBL/GenBank/DDBJ whole genome shotgun (WGS) entry which is preliminary data.</text>
</comment>
<keyword evidence="6" id="KW-1185">Reference proteome</keyword>
<dbReference type="GO" id="GO:0006357">
    <property type="term" value="P:regulation of transcription by RNA polymerase II"/>
    <property type="evidence" value="ECO:0007669"/>
    <property type="project" value="InterPro"/>
</dbReference>
<dbReference type="InterPro" id="IPR019404">
    <property type="entry name" value="Mediator_Med11"/>
</dbReference>
<reference evidence="5" key="1">
    <citation type="journal article" date="2020" name="bioRxiv">
        <title>Comparative genomics of Chlamydomonas.</title>
        <authorList>
            <person name="Craig R.J."/>
            <person name="Hasan A.R."/>
            <person name="Ness R.W."/>
            <person name="Keightley P.D."/>
        </authorList>
    </citation>
    <scope>NUCLEOTIDE SEQUENCE</scope>
    <source>
        <strain evidence="5">SAG 7.73</strain>
    </source>
</reference>